<organism evidence="1 2">
    <name type="scientific">Helicostylum pulchrum</name>
    <dbReference type="NCBI Taxonomy" id="562976"/>
    <lineage>
        <taxon>Eukaryota</taxon>
        <taxon>Fungi</taxon>
        <taxon>Fungi incertae sedis</taxon>
        <taxon>Mucoromycota</taxon>
        <taxon>Mucoromycotina</taxon>
        <taxon>Mucoromycetes</taxon>
        <taxon>Mucorales</taxon>
        <taxon>Mucorineae</taxon>
        <taxon>Mucoraceae</taxon>
        <taxon>Helicostylum</taxon>
    </lineage>
</organism>
<evidence type="ECO:0000313" key="2">
    <source>
        <dbReference type="Proteomes" id="UP001476247"/>
    </source>
</evidence>
<name>A0ABP9XZQ2_9FUNG</name>
<proteinExistence type="predicted"/>
<comment type="caution">
    <text evidence="1">The sequence shown here is derived from an EMBL/GenBank/DDBJ whole genome shotgun (WGS) entry which is preliminary data.</text>
</comment>
<sequence>MARFMQTQNMDPMCRYIRLALSTIVELWSSDILLVEHNESWFRTHVYGPVFDNAFMHDKDFITKRADCISNITKEFDNIPNQQVDLFFEI</sequence>
<gene>
    <name evidence="1" type="ORF">HPULCUR_005654</name>
</gene>
<keyword evidence="2" id="KW-1185">Reference proteome</keyword>
<evidence type="ECO:0000313" key="1">
    <source>
        <dbReference type="EMBL" id="GAA5800229.1"/>
    </source>
</evidence>
<dbReference type="Proteomes" id="UP001476247">
    <property type="component" value="Unassembled WGS sequence"/>
</dbReference>
<reference evidence="1 2" key="1">
    <citation type="submission" date="2024-04" db="EMBL/GenBank/DDBJ databases">
        <title>genome sequences of Mucor flavus KT1a and Helicostylum pulchrum KT1b strains isolation_sourced from the surface of a dry-aged beef.</title>
        <authorList>
            <person name="Toyotome T."/>
            <person name="Hosono M."/>
            <person name="Torimaru M."/>
            <person name="Fukuda K."/>
            <person name="Mikami N."/>
        </authorList>
    </citation>
    <scope>NUCLEOTIDE SEQUENCE [LARGE SCALE GENOMIC DNA]</scope>
    <source>
        <strain evidence="1 2">KT1b</strain>
    </source>
</reference>
<accession>A0ABP9XZQ2</accession>
<protein>
    <submittedName>
        <fullName evidence="1">Uncharacterized protein</fullName>
    </submittedName>
</protein>
<dbReference type="EMBL" id="BAABUJ010000015">
    <property type="protein sequence ID" value="GAA5800229.1"/>
    <property type="molecule type" value="Genomic_DNA"/>
</dbReference>